<dbReference type="InterPro" id="IPR001708">
    <property type="entry name" value="YidC/ALB3/OXA1/COX18"/>
</dbReference>
<dbReference type="AlphaFoldDB" id="A0A2A4X9D3"/>
<feature type="transmembrane region" description="Helical" evidence="13">
    <location>
        <begin position="698"/>
        <end position="720"/>
    </location>
</feature>
<dbReference type="GO" id="GO:0032977">
    <property type="term" value="F:membrane insertase activity"/>
    <property type="evidence" value="ECO:0007669"/>
    <property type="project" value="InterPro"/>
</dbReference>
<evidence type="ECO:0000256" key="4">
    <source>
        <dbReference type="ARBA" id="ARBA00022448"/>
    </source>
</evidence>
<name>A0A2A4X9D3_UNCAE</name>
<dbReference type="PANTHER" id="PTHR12428">
    <property type="entry name" value="OXA1"/>
    <property type="match status" value="1"/>
</dbReference>
<evidence type="ECO:0000256" key="11">
    <source>
        <dbReference type="ARBA" id="ARBA00033245"/>
    </source>
</evidence>
<sequence>MNLRFIIFVVITSLSLFFVNQYFVPDPKETSSNEQASAAVVDKLPSIGIGTLPLFPLYSTDSSSDAISYGLEVGKGTYMLPTGALPEEKETLFVKNNKGLIKKVNLINKDLSKEKCLIYSEQAKPLIKTLSLPAGKSFLTLLQIEETAPFAYPAMINNGKLTLGKEKPSSNCLVIYDDLGEFFVLGIYDASYEQIIPFSSIGSLDSLIDYVPMQVQKNVVHNEQLYVLENETMQLVFSNLGGSICEVNLPIKSSQHPHSVILSVDEDALIAKQAPLSNLFPLSVYKESVDGKITQFEPKEGGYYPLLRRGIAKKDRRAITRVLPKFYAASVTEGNNDELASIPYKLKSISSKRIVFSAQHAGRRITKTFELPKNGKDAPYVLLANVEVEGNNTDLYFNSGVPEVEFVSGRPSPAITYISYNGSDLSTGQIKLPKTVSTLEHITPDWVANSNGYFATIIDPLDKVGAGVVSTYVPGEVDPSRITLIDVLSDRYPASKYPGYQIAIPLSTKSNSTDFRLYLGPLDAAVLKKVDAFYTNQVTGYSPEYNKAITYQGFFSTIIEPFARLLSILIGFCYKFSHSWGLSIILLTLLLRLILYPLNAWSIKSTIGMKLAEPELKKMQAKYKNDPLKTRTETMRIYKEYNVNPLGCIVPLFLQAPFLFGIFSVLKTNFAIRGASFIPGWINNLSSPDSLFSWSTSIPFIGTSFHLLPLIAALLMFLQTKQSSKGNDTSNMSDMQKQQQKMNFIMPVLMLVIFYKMPSGLNIYFISSSVLQMVQHSITLKSIQKRALKKNPKEVLVKTKRK</sequence>
<protein>
    <recommendedName>
        <fullName evidence="3 13">Membrane protein insertase YidC</fullName>
    </recommendedName>
    <alternativeName>
        <fullName evidence="12 13">Foldase YidC</fullName>
    </alternativeName>
    <alternativeName>
        <fullName evidence="11 13">Membrane integrase YidC</fullName>
    </alternativeName>
    <alternativeName>
        <fullName evidence="13">Membrane protein YidC</fullName>
    </alternativeName>
</protein>
<evidence type="ECO:0000256" key="6">
    <source>
        <dbReference type="ARBA" id="ARBA00022692"/>
    </source>
</evidence>
<keyword evidence="4 13" id="KW-0813">Transport</keyword>
<dbReference type="InterPro" id="IPR019998">
    <property type="entry name" value="Membr_insert_YidC"/>
</dbReference>
<evidence type="ECO:0000256" key="7">
    <source>
        <dbReference type="ARBA" id="ARBA00022927"/>
    </source>
</evidence>
<evidence type="ECO:0000256" key="8">
    <source>
        <dbReference type="ARBA" id="ARBA00022989"/>
    </source>
</evidence>
<comment type="similarity">
    <text evidence="2 13">Belongs to the OXA1/ALB3/YidC family. Type 1 subfamily.</text>
</comment>
<dbReference type="CDD" id="cd20070">
    <property type="entry name" value="5TM_YidC_Alb3"/>
    <property type="match status" value="1"/>
</dbReference>
<evidence type="ECO:0000256" key="10">
    <source>
        <dbReference type="ARBA" id="ARBA00023186"/>
    </source>
</evidence>
<dbReference type="GO" id="GO:0015031">
    <property type="term" value="P:protein transport"/>
    <property type="evidence" value="ECO:0007669"/>
    <property type="project" value="UniProtKB-KW"/>
</dbReference>
<dbReference type="GO" id="GO:0051205">
    <property type="term" value="P:protein insertion into membrane"/>
    <property type="evidence" value="ECO:0007669"/>
    <property type="project" value="TreeGrafter"/>
</dbReference>
<evidence type="ECO:0000256" key="5">
    <source>
        <dbReference type="ARBA" id="ARBA00022475"/>
    </source>
</evidence>
<gene>
    <name evidence="13" type="primary">yidC</name>
    <name evidence="15" type="ORF">COB21_00305</name>
</gene>
<feature type="domain" description="Membrane insertase YidC/Oxa/ALB C-terminal" evidence="14">
    <location>
        <begin position="580"/>
        <end position="779"/>
    </location>
</feature>
<dbReference type="EMBL" id="NVUK01000002">
    <property type="protein sequence ID" value="PCI78657.1"/>
    <property type="molecule type" value="Genomic_DNA"/>
</dbReference>
<dbReference type="Gene3D" id="2.70.98.90">
    <property type="match status" value="1"/>
</dbReference>
<keyword evidence="9 13" id="KW-0472">Membrane</keyword>
<keyword evidence="10 13" id="KW-0143">Chaperone</keyword>
<dbReference type="NCBIfam" id="TIGR03592">
    <property type="entry name" value="yidC_oxa1_cterm"/>
    <property type="match status" value="1"/>
</dbReference>
<dbReference type="InterPro" id="IPR028055">
    <property type="entry name" value="YidC/Oxa/ALB_C"/>
</dbReference>
<feature type="transmembrane region" description="Helical" evidence="13">
    <location>
        <begin position="580"/>
        <end position="601"/>
    </location>
</feature>
<accession>A0A2A4X9D3</accession>
<dbReference type="InterPro" id="IPR038221">
    <property type="entry name" value="YidC_periplasmic_sf"/>
</dbReference>
<comment type="function">
    <text evidence="13">Required for the insertion and/or proper folding and/or complex formation of integral membrane proteins into the membrane. Involved in integration of membrane proteins that insert both dependently and independently of the Sec translocase complex, as well as at least some lipoproteins. Aids folding of multispanning membrane proteins.</text>
</comment>
<evidence type="ECO:0000256" key="2">
    <source>
        <dbReference type="ARBA" id="ARBA00010527"/>
    </source>
</evidence>
<dbReference type="GO" id="GO:0005886">
    <property type="term" value="C:plasma membrane"/>
    <property type="evidence" value="ECO:0007669"/>
    <property type="project" value="UniProtKB-SubCell"/>
</dbReference>
<dbReference type="PANTHER" id="PTHR12428:SF65">
    <property type="entry name" value="CYTOCHROME C OXIDASE ASSEMBLY PROTEIN COX18, MITOCHONDRIAL"/>
    <property type="match status" value="1"/>
</dbReference>
<keyword evidence="7 13" id="KW-0653">Protein transport</keyword>
<feature type="transmembrane region" description="Helical" evidence="13">
    <location>
        <begin position="741"/>
        <end position="757"/>
    </location>
</feature>
<comment type="subunit">
    <text evidence="13">Interacts with the Sec translocase complex via SecD. Specifically interacts with transmembrane segments of nascent integral membrane proteins during membrane integration.</text>
</comment>
<feature type="transmembrane region" description="Helical" evidence="13">
    <location>
        <begin position="645"/>
        <end position="666"/>
    </location>
</feature>
<comment type="subcellular location">
    <subcellularLocation>
        <location evidence="1">Cell inner membrane</location>
        <topology evidence="1">Multi-pass membrane protein</topology>
    </subcellularLocation>
    <subcellularLocation>
        <location evidence="13">Cell membrane</location>
        <topology evidence="13">Multi-pass membrane protein</topology>
    </subcellularLocation>
</comment>
<proteinExistence type="inferred from homology"/>
<evidence type="ECO:0000313" key="16">
    <source>
        <dbReference type="Proteomes" id="UP000218775"/>
    </source>
</evidence>
<evidence type="ECO:0000256" key="12">
    <source>
        <dbReference type="ARBA" id="ARBA00033342"/>
    </source>
</evidence>
<dbReference type="Pfam" id="PF02096">
    <property type="entry name" value="60KD_IMP"/>
    <property type="match status" value="1"/>
</dbReference>
<dbReference type="PRINTS" id="PR01900">
    <property type="entry name" value="YIDCPROTEIN"/>
</dbReference>
<evidence type="ECO:0000256" key="3">
    <source>
        <dbReference type="ARBA" id="ARBA00015325"/>
    </source>
</evidence>
<evidence type="ECO:0000256" key="9">
    <source>
        <dbReference type="ARBA" id="ARBA00023136"/>
    </source>
</evidence>
<keyword evidence="6 13" id="KW-0812">Transmembrane</keyword>
<organism evidence="15 16">
    <name type="scientific">Aerophobetes bacterium</name>
    <dbReference type="NCBI Taxonomy" id="2030807"/>
    <lineage>
        <taxon>Bacteria</taxon>
        <taxon>Candidatus Aerophobota</taxon>
    </lineage>
</organism>
<keyword evidence="5 13" id="KW-1003">Cell membrane</keyword>
<comment type="caution">
    <text evidence="15">The sequence shown here is derived from an EMBL/GenBank/DDBJ whole genome shotgun (WGS) entry which is preliminary data.</text>
</comment>
<dbReference type="InterPro" id="IPR047196">
    <property type="entry name" value="YidC_ALB_C"/>
</dbReference>
<evidence type="ECO:0000259" key="14">
    <source>
        <dbReference type="Pfam" id="PF02096"/>
    </source>
</evidence>
<keyword evidence="8 13" id="KW-1133">Transmembrane helix</keyword>
<evidence type="ECO:0000256" key="1">
    <source>
        <dbReference type="ARBA" id="ARBA00004429"/>
    </source>
</evidence>
<dbReference type="Proteomes" id="UP000218775">
    <property type="component" value="Unassembled WGS sequence"/>
</dbReference>
<reference evidence="16" key="1">
    <citation type="submission" date="2017-08" db="EMBL/GenBank/DDBJ databases">
        <title>A dynamic microbial community with high functional redundancy inhabits the cold, oxic subseafloor aquifer.</title>
        <authorList>
            <person name="Tully B.J."/>
            <person name="Wheat C.G."/>
            <person name="Glazer B.T."/>
            <person name="Huber J.A."/>
        </authorList>
    </citation>
    <scope>NUCLEOTIDE SEQUENCE [LARGE SCALE GENOMIC DNA]</scope>
</reference>
<evidence type="ECO:0000256" key="13">
    <source>
        <dbReference type="HAMAP-Rule" id="MF_01810"/>
    </source>
</evidence>
<dbReference type="HAMAP" id="MF_01810">
    <property type="entry name" value="YidC_type1"/>
    <property type="match status" value="1"/>
</dbReference>
<evidence type="ECO:0000313" key="15">
    <source>
        <dbReference type="EMBL" id="PCI78657.1"/>
    </source>
</evidence>